<name>A0A1Y6CTP8_9PROT</name>
<protein>
    <submittedName>
        <fullName evidence="10">Iron(III) transport system permease protein</fullName>
    </submittedName>
</protein>
<dbReference type="EMBL" id="FWZX01000035">
    <property type="protein sequence ID" value="SMF76347.1"/>
    <property type="molecule type" value="Genomic_DNA"/>
</dbReference>
<dbReference type="RefSeq" id="WP_085125946.1">
    <property type="nucleotide sequence ID" value="NZ_FWZX01000035.1"/>
</dbReference>
<feature type="transmembrane region" description="Helical" evidence="8">
    <location>
        <begin position="81"/>
        <end position="107"/>
    </location>
</feature>
<dbReference type="SUPFAM" id="SSF161098">
    <property type="entry name" value="MetI-like"/>
    <property type="match status" value="2"/>
</dbReference>
<evidence type="ECO:0000256" key="5">
    <source>
        <dbReference type="ARBA" id="ARBA00022692"/>
    </source>
</evidence>
<dbReference type="STRING" id="560819.SAMN05428998_13541"/>
<evidence type="ECO:0000313" key="11">
    <source>
        <dbReference type="Proteomes" id="UP000192917"/>
    </source>
</evidence>
<feature type="transmembrane region" description="Helical" evidence="8">
    <location>
        <begin position="317"/>
        <end position="341"/>
    </location>
</feature>
<feature type="transmembrane region" description="Helical" evidence="8">
    <location>
        <begin position="361"/>
        <end position="383"/>
    </location>
</feature>
<comment type="similarity">
    <text evidence="8">Belongs to the binding-protein-dependent transport system permease family.</text>
</comment>
<dbReference type="PANTHER" id="PTHR43357:SF3">
    <property type="entry name" value="FE(3+)-TRANSPORT SYSTEM PERMEASE PROTEIN FBPB 2"/>
    <property type="match status" value="1"/>
</dbReference>
<feature type="transmembrane region" description="Helical" evidence="8">
    <location>
        <begin position="490"/>
        <end position="511"/>
    </location>
</feature>
<keyword evidence="6 8" id="KW-1133">Transmembrane helix</keyword>
<dbReference type="InterPro" id="IPR035906">
    <property type="entry name" value="MetI-like_sf"/>
</dbReference>
<organism evidence="10 11">
    <name type="scientific">Tistlia consotensis USBA 355</name>
    <dbReference type="NCBI Taxonomy" id="560819"/>
    <lineage>
        <taxon>Bacteria</taxon>
        <taxon>Pseudomonadati</taxon>
        <taxon>Pseudomonadota</taxon>
        <taxon>Alphaproteobacteria</taxon>
        <taxon>Rhodospirillales</taxon>
        <taxon>Rhodovibrionaceae</taxon>
        <taxon>Tistlia</taxon>
    </lineage>
</organism>
<evidence type="ECO:0000313" key="10">
    <source>
        <dbReference type="EMBL" id="SMF76347.1"/>
    </source>
</evidence>
<keyword evidence="5 8" id="KW-0812">Transmembrane</keyword>
<feature type="domain" description="ABC transmembrane type-1" evidence="9">
    <location>
        <begin position="79"/>
        <end position="288"/>
    </location>
</feature>
<sequence length="578" mass="61952">MADHAPSSFLNEPPYEPLAFESGAAGGRVSGGRGGPGAWLVLAIALPFVLPAAVIAAHLFVPPSPLWRHLIETVLWDYVTNTALLALLVGLGVAAIGTGTAWLVTLCRFPGRGFFEWTLVMPLAVPGYVMAYAYTDFLNFSGPVQTALRETFGWRARDYWFPEVHSVGGAAAMLMLVLYPYVYLLARTAFLKQSVCALEVSRTLGCGAWASFWRVALPMARPALVGGATLALMETLADFGTVQYFGVKTFTTGIYRAWFSFGDRVASAQLATALLGFVALVLLLERLSRGERRFHETSGRYRQLPAYRLAGWRGAGAFLACLLPLLLGFLLPTGILLKLALEHGDQAFGSHYFELVRNSVTLAGIAAVLAVVLALGLGYGARLRPGPTSRLANRIAGLGYAVPGTVIAVGVLLPFAWFDRTLDAWTRETLGFSTGLLLTGGILALVFAYLVRFLAVALNNVEAGLSKIRPSMDDAARCLGRGPFGTLREIHAPLLVGSLLTAALTVFVDVMKELPATLLMRPFNFDTLAVQANNFASDERLSQAATPSLTIVAVGLLPVILLSRAIARSRPGHAEAAD</sequence>
<dbReference type="PROSITE" id="PS50928">
    <property type="entry name" value="ABC_TM1"/>
    <property type="match status" value="2"/>
</dbReference>
<proteinExistence type="inferred from homology"/>
<feature type="transmembrane region" description="Helical" evidence="8">
    <location>
        <begin position="114"/>
        <end position="134"/>
    </location>
</feature>
<feature type="transmembrane region" description="Helical" evidence="8">
    <location>
        <begin position="395"/>
        <end position="418"/>
    </location>
</feature>
<comment type="subcellular location">
    <subcellularLocation>
        <location evidence="1">Cell inner membrane</location>
        <topology evidence="1">Multi-pass membrane protein</topology>
    </subcellularLocation>
    <subcellularLocation>
        <location evidence="8">Cell membrane</location>
        <topology evidence="8">Multi-pass membrane protein</topology>
    </subcellularLocation>
</comment>
<evidence type="ECO:0000259" key="9">
    <source>
        <dbReference type="PROSITE" id="PS50928"/>
    </source>
</evidence>
<evidence type="ECO:0000256" key="4">
    <source>
        <dbReference type="ARBA" id="ARBA00022519"/>
    </source>
</evidence>
<evidence type="ECO:0000256" key="7">
    <source>
        <dbReference type="ARBA" id="ARBA00023136"/>
    </source>
</evidence>
<dbReference type="Proteomes" id="UP000192917">
    <property type="component" value="Unassembled WGS sequence"/>
</dbReference>
<accession>A0A1Y6CTP8</accession>
<keyword evidence="3" id="KW-1003">Cell membrane</keyword>
<evidence type="ECO:0000256" key="6">
    <source>
        <dbReference type="ARBA" id="ARBA00022989"/>
    </source>
</evidence>
<keyword evidence="11" id="KW-1185">Reference proteome</keyword>
<feature type="transmembrane region" description="Helical" evidence="8">
    <location>
        <begin position="430"/>
        <end position="451"/>
    </location>
</feature>
<dbReference type="Gene3D" id="1.10.3720.10">
    <property type="entry name" value="MetI-like"/>
    <property type="match status" value="2"/>
</dbReference>
<feature type="transmembrane region" description="Helical" evidence="8">
    <location>
        <begin position="38"/>
        <end position="61"/>
    </location>
</feature>
<evidence type="ECO:0000256" key="3">
    <source>
        <dbReference type="ARBA" id="ARBA00022475"/>
    </source>
</evidence>
<feature type="transmembrane region" description="Helical" evidence="8">
    <location>
        <begin position="544"/>
        <end position="562"/>
    </location>
</feature>
<dbReference type="CDD" id="cd06261">
    <property type="entry name" value="TM_PBP2"/>
    <property type="match status" value="2"/>
</dbReference>
<evidence type="ECO:0000256" key="8">
    <source>
        <dbReference type="RuleBase" id="RU363032"/>
    </source>
</evidence>
<feature type="domain" description="ABC transmembrane type-1" evidence="9">
    <location>
        <begin position="356"/>
        <end position="562"/>
    </location>
</feature>
<keyword evidence="4" id="KW-0997">Cell inner membrane</keyword>
<dbReference type="GO" id="GO:0005886">
    <property type="term" value="C:plasma membrane"/>
    <property type="evidence" value="ECO:0007669"/>
    <property type="project" value="UniProtKB-SubCell"/>
</dbReference>
<keyword evidence="2 8" id="KW-0813">Transport</keyword>
<feature type="transmembrane region" description="Helical" evidence="8">
    <location>
        <begin position="223"/>
        <end position="245"/>
    </location>
</feature>
<dbReference type="InterPro" id="IPR000515">
    <property type="entry name" value="MetI-like"/>
</dbReference>
<keyword evidence="7 8" id="KW-0472">Membrane</keyword>
<dbReference type="GO" id="GO:0055085">
    <property type="term" value="P:transmembrane transport"/>
    <property type="evidence" value="ECO:0007669"/>
    <property type="project" value="InterPro"/>
</dbReference>
<dbReference type="Pfam" id="PF00528">
    <property type="entry name" value="BPD_transp_1"/>
    <property type="match status" value="2"/>
</dbReference>
<feature type="transmembrane region" description="Helical" evidence="8">
    <location>
        <begin position="164"/>
        <end position="184"/>
    </location>
</feature>
<feature type="transmembrane region" description="Helical" evidence="8">
    <location>
        <begin position="265"/>
        <end position="284"/>
    </location>
</feature>
<evidence type="ECO:0000256" key="2">
    <source>
        <dbReference type="ARBA" id="ARBA00022448"/>
    </source>
</evidence>
<dbReference type="PANTHER" id="PTHR43357">
    <property type="entry name" value="INNER MEMBRANE ABC TRANSPORTER PERMEASE PROTEIN YDCV"/>
    <property type="match status" value="1"/>
</dbReference>
<dbReference type="AlphaFoldDB" id="A0A1Y6CTP8"/>
<gene>
    <name evidence="10" type="ORF">SAMN05428998_13541</name>
</gene>
<evidence type="ECO:0000256" key="1">
    <source>
        <dbReference type="ARBA" id="ARBA00004429"/>
    </source>
</evidence>
<dbReference type="FunFam" id="1.10.3720.10:FF:000088">
    <property type="entry name" value="Iron(III) ABC transporter, permease protein"/>
    <property type="match status" value="1"/>
</dbReference>
<reference evidence="10 11" key="1">
    <citation type="submission" date="2017-04" db="EMBL/GenBank/DDBJ databases">
        <authorList>
            <person name="Afonso C.L."/>
            <person name="Miller P.J."/>
            <person name="Scott M.A."/>
            <person name="Spackman E."/>
            <person name="Goraichik I."/>
            <person name="Dimitrov K.M."/>
            <person name="Suarez D.L."/>
            <person name="Swayne D.E."/>
        </authorList>
    </citation>
    <scope>NUCLEOTIDE SEQUENCE [LARGE SCALE GENOMIC DNA]</scope>
    <source>
        <strain evidence="10 11">USBA 355</strain>
    </source>
</reference>